<keyword evidence="1" id="KW-0560">Oxidoreductase</keyword>
<evidence type="ECO:0000256" key="1">
    <source>
        <dbReference type="ARBA" id="ARBA00023002"/>
    </source>
</evidence>
<dbReference type="EMBL" id="KN832986">
    <property type="protein sequence ID" value="KIM84877.1"/>
    <property type="molecule type" value="Genomic_DNA"/>
</dbReference>
<dbReference type="SMART" id="SM00829">
    <property type="entry name" value="PKS_ER"/>
    <property type="match status" value="1"/>
</dbReference>
<accession>A0A0C3C5E5</accession>
<gene>
    <name evidence="3" type="ORF">PILCRDRAFT_817688</name>
</gene>
<dbReference type="InterPro" id="IPR011032">
    <property type="entry name" value="GroES-like_sf"/>
</dbReference>
<dbReference type="Proteomes" id="UP000054166">
    <property type="component" value="Unassembled WGS sequence"/>
</dbReference>
<evidence type="ECO:0000313" key="4">
    <source>
        <dbReference type="Proteomes" id="UP000054166"/>
    </source>
</evidence>
<dbReference type="HOGENOM" id="CLU_026673_29_2_1"/>
<dbReference type="PANTHER" id="PTHR43205">
    <property type="entry name" value="PROSTAGLANDIN REDUCTASE"/>
    <property type="match status" value="1"/>
</dbReference>
<reference evidence="3 4" key="1">
    <citation type="submission" date="2014-04" db="EMBL/GenBank/DDBJ databases">
        <authorList>
            <consortium name="DOE Joint Genome Institute"/>
            <person name="Kuo A."/>
            <person name="Tarkka M."/>
            <person name="Buscot F."/>
            <person name="Kohler A."/>
            <person name="Nagy L.G."/>
            <person name="Floudas D."/>
            <person name="Copeland A."/>
            <person name="Barry K.W."/>
            <person name="Cichocki N."/>
            <person name="Veneault-Fourrey C."/>
            <person name="LaButti K."/>
            <person name="Lindquist E.A."/>
            <person name="Lipzen A."/>
            <person name="Lundell T."/>
            <person name="Morin E."/>
            <person name="Murat C."/>
            <person name="Sun H."/>
            <person name="Tunlid A."/>
            <person name="Henrissat B."/>
            <person name="Grigoriev I.V."/>
            <person name="Hibbett D.S."/>
            <person name="Martin F."/>
            <person name="Nordberg H.P."/>
            <person name="Cantor M.N."/>
            <person name="Hua S.X."/>
        </authorList>
    </citation>
    <scope>NUCLEOTIDE SEQUENCE [LARGE SCALE GENOMIC DNA]</scope>
    <source>
        <strain evidence="3 4">F 1598</strain>
    </source>
</reference>
<dbReference type="InterPro" id="IPR013149">
    <property type="entry name" value="ADH-like_C"/>
</dbReference>
<dbReference type="Pfam" id="PF16884">
    <property type="entry name" value="ADH_N_2"/>
    <property type="match status" value="1"/>
</dbReference>
<dbReference type="GO" id="GO:0016628">
    <property type="term" value="F:oxidoreductase activity, acting on the CH-CH group of donors, NAD or NADP as acceptor"/>
    <property type="evidence" value="ECO:0007669"/>
    <property type="project" value="InterPro"/>
</dbReference>
<dbReference type="AlphaFoldDB" id="A0A0C3C5E5"/>
<dbReference type="Gene3D" id="3.90.180.10">
    <property type="entry name" value="Medium-chain alcohol dehydrogenases, catalytic domain"/>
    <property type="match status" value="1"/>
</dbReference>
<dbReference type="InterPro" id="IPR036291">
    <property type="entry name" value="NAD(P)-bd_dom_sf"/>
</dbReference>
<evidence type="ECO:0000313" key="3">
    <source>
        <dbReference type="EMBL" id="KIM84877.1"/>
    </source>
</evidence>
<dbReference type="STRING" id="765440.A0A0C3C5E5"/>
<reference evidence="4" key="2">
    <citation type="submission" date="2015-01" db="EMBL/GenBank/DDBJ databases">
        <title>Evolutionary Origins and Diversification of the Mycorrhizal Mutualists.</title>
        <authorList>
            <consortium name="DOE Joint Genome Institute"/>
            <consortium name="Mycorrhizal Genomics Consortium"/>
            <person name="Kohler A."/>
            <person name="Kuo A."/>
            <person name="Nagy L.G."/>
            <person name="Floudas D."/>
            <person name="Copeland A."/>
            <person name="Barry K.W."/>
            <person name="Cichocki N."/>
            <person name="Veneault-Fourrey C."/>
            <person name="LaButti K."/>
            <person name="Lindquist E.A."/>
            <person name="Lipzen A."/>
            <person name="Lundell T."/>
            <person name="Morin E."/>
            <person name="Murat C."/>
            <person name="Riley R."/>
            <person name="Ohm R."/>
            <person name="Sun H."/>
            <person name="Tunlid A."/>
            <person name="Henrissat B."/>
            <person name="Grigoriev I.V."/>
            <person name="Hibbett D.S."/>
            <person name="Martin F."/>
        </authorList>
    </citation>
    <scope>NUCLEOTIDE SEQUENCE [LARGE SCALE GENOMIC DNA]</scope>
    <source>
        <strain evidence="4">F 1598</strain>
    </source>
</reference>
<proteinExistence type="predicted"/>
<dbReference type="SUPFAM" id="SSF51735">
    <property type="entry name" value="NAD(P)-binding Rossmann-fold domains"/>
    <property type="match status" value="1"/>
</dbReference>
<dbReference type="FunFam" id="3.40.50.720:FF:000121">
    <property type="entry name" value="Prostaglandin reductase 2"/>
    <property type="match status" value="1"/>
</dbReference>
<dbReference type="SUPFAM" id="SSF50129">
    <property type="entry name" value="GroES-like"/>
    <property type="match status" value="1"/>
</dbReference>
<sequence>MAQNNYTRIVLQERPITNIVPTTFRSEVLPLYLEPKDAQVLVKVNWLSLDPAMRGWLRDTRSYLPPVQIGEVMRATGLGTVVKTGSGSQFEKGDMVQATLGWTEYAVMNDKQCNKIIAPEGTDALDFLNTLGLPGMTAYFGLKDIGKLKKGETLVVSGAAGAVGSLACQLGKHMGAKVIAIAGSAEKCAWLEKELGVDKALNYKSSSFYEDWKAQGYLDVYFDNVGGDILDFALNRLNKGARIALCGAISQYNSTKPKGLQSYMSLISQRAKIEGFIVFDYASQFPAAVKELADALAAGSIKRKFHIVEGLEKAPEGLLMLFSGENTGKLVIKVAEDDHNSKL</sequence>
<dbReference type="Gene3D" id="3.40.50.720">
    <property type="entry name" value="NAD(P)-binding Rossmann-like Domain"/>
    <property type="match status" value="1"/>
</dbReference>
<protein>
    <recommendedName>
        <fullName evidence="2">Enoyl reductase (ER) domain-containing protein</fullName>
    </recommendedName>
</protein>
<dbReference type="PANTHER" id="PTHR43205:SF42">
    <property type="entry name" value="ALCOHOL DEHYDROGENASE, ZINC-CONTAINING (AFU_ORTHOLOGUE AFUA_7G04530)"/>
    <property type="match status" value="1"/>
</dbReference>
<dbReference type="InterPro" id="IPR045010">
    <property type="entry name" value="MDR_fam"/>
</dbReference>
<dbReference type="CDD" id="cd05288">
    <property type="entry name" value="PGDH"/>
    <property type="match status" value="1"/>
</dbReference>
<dbReference type="Pfam" id="PF00107">
    <property type="entry name" value="ADH_zinc_N"/>
    <property type="match status" value="1"/>
</dbReference>
<dbReference type="InterPro" id="IPR020843">
    <property type="entry name" value="ER"/>
</dbReference>
<evidence type="ECO:0000259" key="2">
    <source>
        <dbReference type="SMART" id="SM00829"/>
    </source>
</evidence>
<feature type="domain" description="Enoyl reductase (ER)" evidence="2">
    <location>
        <begin position="22"/>
        <end position="332"/>
    </location>
</feature>
<keyword evidence="4" id="KW-1185">Reference proteome</keyword>
<name>A0A0C3C5E5_PILCF</name>
<dbReference type="OrthoDB" id="809632at2759"/>
<dbReference type="InParanoid" id="A0A0C3C5E5"/>
<dbReference type="InterPro" id="IPR041694">
    <property type="entry name" value="ADH_N_2"/>
</dbReference>
<organism evidence="3 4">
    <name type="scientific">Piloderma croceum (strain F 1598)</name>
    <dbReference type="NCBI Taxonomy" id="765440"/>
    <lineage>
        <taxon>Eukaryota</taxon>
        <taxon>Fungi</taxon>
        <taxon>Dikarya</taxon>
        <taxon>Basidiomycota</taxon>
        <taxon>Agaricomycotina</taxon>
        <taxon>Agaricomycetes</taxon>
        <taxon>Agaricomycetidae</taxon>
        <taxon>Atheliales</taxon>
        <taxon>Atheliaceae</taxon>
        <taxon>Piloderma</taxon>
    </lineage>
</organism>